<keyword evidence="5 10" id="KW-0812">Transmembrane</keyword>
<evidence type="ECO:0000256" key="8">
    <source>
        <dbReference type="ARBA" id="ARBA00023136"/>
    </source>
</evidence>
<dbReference type="RefSeq" id="WP_019597222.1">
    <property type="nucleotide sequence ID" value="NZ_FNQC01000003.1"/>
</dbReference>
<proteinExistence type="predicted"/>
<dbReference type="Proteomes" id="UP000199663">
    <property type="component" value="Unassembled WGS sequence"/>
</dbReference>
<accession>A0A1H3NI87</accession>
<dbReference type="InterPro" id="IPR048279">
    <property type="entry name" value="MdtK-like"/>
</dbReference>
<evidence type="ECO:0000256" key="2">
    <source>
        <dbReference type="ARBA" id="ARBA00022448"/>
    </source>
</evidence>
<evidence type="ECO:0000256" key="1">
    <source>
        <dbReference type="ARBA" id="ARBA00004651"/>
    </source>
</evidence>
<reference evidence="11 12" key="1">
    <citation type="submission" date="2016-10" db="EMBL/GenBank/DDBJ databases">
        <authorList>
            <person name="Varghese N."/>
            <person name="Submissions S."/>
        </authorList>
    </citation>
    <scope>NUCLEOTIDE SEQUENCE [LARGE SCALE GENOMIC DNA]</scope>
    <source>
        <strain evidence="11 12">DSM 17997</strain>
    </source>
</reference>
<comment type="subcellular location">
    <subcellularLocation>
        <location evidence="1">Cell membrane</location>
        <topology evidence="1">Multi-pass membrane protein</topology>
    </subcellularLocation>
</comment>
<evidence type="ECO:0000313" key="12">
    <source>
        <dbReference type="Proteomes" id="UP000199663"/>
    </source>
</evidence>
<dbReference type="InterPro" id="IPR050222">
    <property type="entry name" value="MATE_MdtK"/>
</dbReference>
<feature type="transmembrane region" description="Helical" evidence="10">
    <location>
        <begin position="319"/>
        <end position="337"/>
    </location>
</feature>
<dbReference type="EMBL" id="FNQC01000003">
    <property type="protein sequence ID" value="SDY88627.1"/>
    <property type="molecule type" value="Genomic_DNA"/>
</dbReference>
<keyword evidence="6 10" id="KW-1133">Transmembrane helix</keyword>
<keyword evidence="4" id="KW-1003">Cell membrane</keyword>
<keyword evidence="2" id="KW-0813">Transport</keyword>
<keyword evidence="7" id="KW-0406">Ion transport</keyword>
<dbReference type="CDD" id="cd13131">
    <property type="entry name" value="MATE_NorM_like"/>
    <property type="match status" value="1"/>
</dbReference>
<evidence type="ECO:0000256" key="4">
    <source>
        <dbReference type="ARBA" id="ARBA00022475"/>
    </source>
</evidence>
<feature type="transmembrane region" description="Helical" evidence="10">
    <location>
        <begin position="417"/>
        <end position="435"/>
    </location>
</feature>
<evidence type="ECO:0000256" key="3">
    <source>
        <dbReference type="ARBA" id="ARBA00022449"/>
    </source>
</evidence>
<comment type="caution">
    <text evidence="11">The sequence shown here is derived from an EMBL/GenBank/DDBJ whole genome shotgun (WGS) entry which is preliminary data.</text>
</comment>
<evidence type="ECO:0000256" key="7">
    <source>
        <dbReference type="ARBA" id="ARBA00023065"/>
    </source>
</evidence>
<feature type="transmembrane region" description="Helical" evidence="10">
    <location>
        <begin position="160"/>
        <end position="182"/>
    </location>
</feature>
<feature type="transmembrane region" description="Helical" evidence="10">
    <location>
        <begin position="277"/>
        <end position="298"/>
    </location>
</feature>
<evidence type="ECO:0000256" key="5">
    <source>
        <dbReference type="ARBA" id="ARBA00022692"/>
    </source>
</evidence>
<dbReference type="PIRSF" id="PIRSF006603">
    <property type="entry name" value="DinF"/>
    <property type="match status" value="1"/>
</dbReference>
<sequence length="457" mass="50124">MSLINFKDHYSKTFYLAYPVMLSQLGQVLVGVADSMMVGRLGAIPLAAASLANSIFFVVLMFGIGVSMAITPMVAMADGKEKKGRIAKLFRHGFVLNMATGIVLFIFILLFSPALEFMNQPQEVVVLAIPYLAIITLSLLPFMFFQTFKQFAEGLSQTKQAMYITIFCNGLNVFLNWVMIYGNLGFPALGLNGAGWATLISRVLMGLMMAYYVWNSKRYKNFNINFSLKNLSFPMISKLMKIGIPTGMQFVFEVGAFSTAAIMMGWIGVNALAAHQIAINLASVSYMMASGLSSAAMVRVGNQLGRNDIKTLREAGFTVFAMVALFMCCFAVLFILFRNFLPSLYIDDPEVIKMSASLLVVAGLFQLSDGIQVVGLGALRGMSDVKMPTIVTLIAYWVIGLPLGYVLAFVYGFEELGIWYGLLIGLTLTGGMLLYRFNSLSARLLVNKEAQKISGVV</sequence>
<dbReference type="PANTHER" id="PTHR43298">
    <property type="entry name" value="MULTIDRUG RESISTANCE PROTEIN NORM-RELATED"/>
    <property type="match status" value="1"/>
</dbReference>
<evidence type="ECO:0000256" key="6">
    <source>
        <dbReference type="ARBA" id="ARBA00022989"/>
    </source>
</evidence>
<feature type="transmembrane region" description="Helical" evidence="10">
    <location>
        <begin position="194"/>
        <end position="214"/>
    </location>
</feature>
<feature type="transmembrane region" description="Helical" evidence="10">
    <location>
        <begin position="53"/>
        <end position="77"/>
    </location>
</feature>
<evidence type="ECO:0000313" key="11">
    <source>
        <dbReference type="EMBL" id="SDY88627.1"/>
    </source>
</evidence>
<name>A0A1H3NI87_9BACT</name>
<keyword evidence="8 10" id="KW-0472">Membrane</keyword>
<keyword evidence="12" id="KW-1185">Reference proteome</keyword>
<dbReference type="PANTHER" id="PTHR43298:SF2">
    <property type="entry name" value="FMN_FAD EXPORTER YEEO-RELATED"/>
    <property type="match status" value="1"/>
</dbReference>
<gene>
    <name evidence="11" type="ORF">SAMN05444412_103272</name>
</gene>
<feature type="transmembrane region" description="Helical" evidence="10">
    <location>
        <begin position="12"/>
        <end position="33"/>
    </location>
</feature>
<feature type="transmembrane region" description="Helical" evidence="10">
    <location>
        <begin position="250"/>
        <end position="271"/>
    </location>
</feature>
<evidence type="ECO:0000256" key="9">
    <source>
        <dbReference type="ARBA" id="ARBA00031636"/>
    </source>
</evidence>
<dbReference type="InterPro" id="IPR002528">
    <property type="entry name" value="MATE_fam"/>
</dbReference>
<organism evidence="11 12">
    <name type="scientific">Rhodonellum ikkaensis</name>
    <dbReference type="NCBI Taxonomy" id="336829"/>
    <lineage>
        <taxon>Bacteria</taxon>
        <taxon>Pseudomonadati</taxon>
        <taxon>Bacteroidota</taxon>
        <taxon>Cytophagia</taxon>
        <taxon>Cytophagales</taxon>
        <taxon>Cytophagaceae</taxon>
        <taxon>Rhodonellum</taxon>
    </lineage>
</organism>
<feature type="transmembrane region" description="Helical" evidence="10">
    <location>
        <begin position="391"/>
        <end position="411"/>
    </location>
</feature>
<feature type="transmembrane region" description="Helical" evidence="10">
    <location>
        <begin position="124"/>
        <end position="148"/>
    </location>
</feature>
<dbReference type="NCBIfam" id="TIGR00797">
    <property type="entry name" value="matE"/>
    <property type="match status" value="1"/>
</dbReference>
<feature type="transmembrane region" description="Helical" evidence="10">
    <location>
        <begin position="89"/>
        <end position="112"/>
    </location>
</feature>
<keyword evidence="3" id="KW-0050">Antiport</keyword>
<dbReference type="Pfam" id="PF01554">
    <property type="entry name" value="MatE"/>
    <property type="match status" value="2"/>
</dbReference>
<protein>
    <recommendedName>
        <fullName evidence="9">Multidrug-efflux transporter</fullName>
    </recommendedName>
</protein>
<evidence type="ECO:0000256" key="10">
    <source>
        <dbReference type="SAM" id="Phobius"/>
    </source>
</evidence>
<feature type="transmembrane region" description="Helical" evidence="10">
    <location>
        <begin position="357"/>
        <end position="379"/>
    </location>
</feature>